<gene>
    <name evidence="2" type="ORF">LOSG293_130400</name>
</gene>
<organism evidence="2 3">
    <name type="scientific">Secundilactobacillus oryzae JCM 18671</name>
    <dbReference type="NCBI Taxonomy" id="1291743"/>
    <lineage>
        <taxon>Bacteria</taxon>
        <taxon>Bacillati</taxon>
        <taxon>Bacillota</taxon>
        <taxon>Bacilli</taxon>
        <taxon>Lactobacillales</taxon>
        <taxon>Lactobacillaceae</taxon>
        <taxon>Secundilactobacillus</taxon>
    </lineage>
</organism>
<protein>
    <submittedName>
        <fullName evidence="2">Isochorismatase family protein</fullName>
    </submittedName>
</protein>
<comment type="caution">
    <text evidence="2">The sequence shown here is derived from an EMBL/GenBank/DDBJ whole genome shotgun (WGS) entry which is preliminary data.</text>
</comment>
<dbReference type="Pfam" id="PF00857">
    <property type="entry name" value="Isochorismatase"/>
    <property type="match status" value="1"/>
</dbReference>
<dbReference type="Gene3D" id="3.40.50.850">
    <property type="entry name" value="Isochorismatase-like"/>
    <property type="match status" value="1"/>
</dbReference>
<proteinExistence type="predicted"/>
<feature type="domain" description="Isochorismatase-like" evidence="1">
    <location>
        <begin position="21"/>
        <end position="103"/>
    </location>
</feature>
<evidence type="ECO:0000259" key="1">
    <source>
        <dbReference type="Pfam" id="PF00857"/>
    </source>
</evidence>
<evidence type="ECO:0000313" key="2">
    <source>
        <dbReference type="EMBL" id="GAK47851.1"/>
    </source>
</evidence>
<dbReference type="STRING" id="1291743.LOSG293_130400"/>
<dbReference type="InterPro" id="IPR000868">
    <property type="entry name" value="Isochorismatase-like_dom"/>
</dbReference>
<dbReference type="Proteomes" id="UP000028700">
    <property type="component" value="Unassembled WGS sequence"/>
</dbReference>
<dbReference type="AlphaFoldDB" id="A0A081BII3"/>
<keyword evidence="3" id="KW-1185">Reference proteome</keyword>
<evidence type="ECO:0000313" key="3">
    <source>
        <dbReference type="Proteomes" id="UP000028700"/>
    </source>
</evidence>
<dbReference type="InterPro" id="IPR036380">
    <property type="entry name" value="Isochorismatase-like_sf"/>
</dbReference>
<dbReference type="EMBL" id="BBJM01000013">
    <property type="protein sequence ID" value="GAK47851.1"/>
    <property type="molecule type" value="Genomic_DNA"/>
</dbReference>
<dbReference type="eggNOG" id="COG1335">
    <property type="taxonomic scope" value="Bacteria"/>
</dbReference>
<sequence>MCQWSSLRLKSLLEDVPSYDCSTINAWEDVEFKQAVEATGRKKLIICGLWTEACLAFPTLDALQEGYEVYPVVDAVGGTSQVAHETALRRVEQAGAQLTSIAQLACELQRNWARPETSRDFLSFMIQTGLFQNM</sequence>
<dbReference type="PANTHER" id="PTHR43559:SF1">
    <property type="entry name" value="HYDROLASE"/>
    <property type="match status" value="1"/>
</dbReference>
<dbReference type="InterPro" id="IPR053152">
    <property type="entry name" value="Hydrolase_YcaC-like"/>
</dbReference>
<dbReference type="SUPFAM" id="SSF52499">
    <property type="entry name" value="Isochorismatase-like hydrolases"/>
    <property type="match status" value="1"/>
</dbReference>
<reference evidence="2" key="1">
    <citation type="journal article" date="2014" name="Genome Announc.">
        <title>Draft Genome Sequence of Lactobacillus oryzae Strain SG293T.</title>
        <authorList>
            <person name="Tanizawa Y."/>
            <person name="Fujisawa T."/>
            <person name="Mochizuki T."/>
            <person name="Kaminuma E."/>
            <person name="Nakamura Y."/>
            <person name="Tohno M."/>
        </authorList>
    </citation>
    <scope>NUCLEOTIDE SEQUENCE [LARGE SCALE GENOMIC DNA]</scope>
    <source>
        <strain evidence="2">SG293</strain>
    </source>
</reference>
<accession>A0A081BII3</accession>
<dbReference type="PANTHER" id="PTHR43559">
    <property type="entry name" value="HYDROLASE YCAC-RELATED"/>
    <property type="match status" value="1"/>
</dbReference>
<name>A0A081BII3_9LACO</name>